<evidence type="ECO:0000313" key="2">
    <source>
        <dbReference type="EMBL" id="PCJ28738.1"/>
    </source>
</evidence>
<keyword evidence="1" id="KW-0812">Transmembrane</keyword>
<proteinExistence type="predicted"/>
<feature type="transmembrane region" description="Helical" evidence="1">
    <location>
        <begin position="21"/>
        <end position="43"/>
    </location>
</feature>
<gene>
    <name evidence="2" type="ORF">COA96_00720</name>
</gene>
<sequence>MCLRHKISQWLLSDARVFVNSIHICSANLIAFLAAVSGTWVFVNSIYTCSAKLNYLNNYWRLEMQKIKNIVGLTLMCVLAVAQSQAAEVEAYFDSTSNELVLPHLEVGGVIYYATLTLTNAETFTFALNLDKLTDITPPAEAANTSSDQSAIVGTWTIASLGSDTLRLTFNSDGTYQQFEKDNEDCDSSSNTVNLGGFEEGNYSWKPSTGILLAQGIFRDENGECGLSNPKDGVPVRVFVDGNQMQVIEKGASFDGDEYQFVRVSN</sequence>
<comment type="caution">
    <text evidence="2">The sequence shown here is derived from an EMBL/GenBank/DDBJ whole genome shotgun (WGS) entry which is preliminary data.</text>
</comment>
<evidence type="ECO:0000313" key="3">
    <source>
        <dbReference type="Proteomes" id="UP000218327"/>
    </source>
</evidence>
<name>A0A2A5BC53_9GAMM</name>
<dbReference type="Proteomes" id="UP000218327">
    <property type="component" value="Unassembled WGS sequence"/>
</dbReference>
<protein>
    <submittedName>
        <fullName evidence="2">Uncharacterized protein</fullName>
    </submittedName>
</protein>
<reference evidence="3" key="1">
    <citation type="submission" date="2017-08" db="EMBL/GenBank/DDBJ databases">
        <title>A dynamic microbial community with high functional redundancy inhabits the cold, oxic subseafloor aquifer.</title>
        <authorList>
            <person name="Tully B.J."/>
            <person name="Wheat C.G."/>
            <person name="Glazer B.T."/>
            <person name="Huber J.A."/>
        </authorList>
    </citation>
    <scope>NUCLEOTIDE SEQUENCE [LARGE SCALE GENOMIC DNA]</scope>
</reference>
<keyword evidence="1" id="KW-1133">Transmembrane helix</keyword>
<dbReference type="AlphaFoldDB" id="A0A2A5BC53"/>
<keyword evidence="1" id="KW-0472">Membrane</keyword>
<dbReference type="EMBL" id="NVVJ01000001">
    <property type="protein sequence ID" value="PCJ28738.1"/>
    <property type="molecule type" value="Genomic_DNA"/>
</dbReference>
<accession>A0A2A5BC53</accession>
<evidence type="ECO:0000256" key="1">
    <source>
        <dbReference type="SAM" id="Phobius"/>
    </source>
</evidence>
<organism evidence="2 3">
    <name type="scientific">SAR86 cluster bacterium</name>
    <dbReference type="NCBI Taxonomy" id="2030880"/>
    <lineage>
        <taxon>Bacteria</taxon>
        <taxon>Pseudomonadati</taxon>
        <taxon>Pseudomonadota</taxon>
        <taxon>Gammaproteobacteria</taxon>
        <taxon>SAR86 cluster</taxon>
    </lineage>
</organism>